<dbReference type="InterPro" id="IPR013766">
    <property type="entry name" value="Thioredoxin_domain"/>
</dbReference>
<comment type="caution">
    <text evidence="8">The sequence shown here is derived from an EMBL/GenBank/DDBJ whole genome shotgun (WGS) entry which is preliminary data.</text>
</comment>
<dbReference type="PROSITE" id="PS00194">
    <property type="entry name" value="THIOREDOXIN_1"/>
    <property type="match status" value="1"/>
</dbReference>
<protein>
    <recommendedName>
        <fullName evidence="6">Thioredoxin</fullName>
    </recommendedName>
</protein>
<keyword evidence="2" id="KW-0813">Transport</keyword>
<dbReference type="InterPro" id="IPR017937">
    <property type="entry name" value="Thioredoxin_CS"/>
</dbReference>
<dbReference type="PANTHER" id="PTHR45663">
    <property type="entry name" value="GEO12009P1"/>
    <property type="match status" value="1"/>
</dbReference>
<dbReference type="CDD" id="cd02947">
    <property type="entry name" value="TRX_family"/>
    <property type="match status" value="1"/>
</dbReference>
<feature type="domain" description="Thioredoxin" evidence="7">
    <location>
        <begin position="2"/>
        <end position="125"/>
    </location>
</feature>
<dbReference type="Gene3D" id="3.40.30.10">
    <property type="entry name" value="Glutaredoxin"/>
    <property type="match status" value="1"/>
</dbReference>
<evidence type="ECO:0000256" key="4">
    <source>
        <dbReference type="ARBA" id="ARBA00023157"/>
    </source>
</evidence>
<evidence type="ECO:0000256" key="1">
    <source>
        <dbReference type="ARBA" id="ARBA00008987"/>
    </source>
</evidence>
<dbReference type="GO" id="GO:0045454">
    <property type="term" value="P:cell redox homeostasis"/>
    <property type="evidence" value="ECO:0007669"/>
    <property type="project" value="TreeGrafter"/>
</dbReference>
<evidence type="ECO:0000313" key="9">
    <source>
        <dbReference type="Proteomes" id="UP000270343"/>
    </source>
</evidence>
<dbReference type="GO" id="GO:0005829">
    <property type="term" value="C:cytosol"/>
    <property type="evidence" value="ECO:0007669"/>
    <property type="project" value="TreeGrafter"/>
</dbReference>
<name>A0A3B0BPP6_9ACTN</name>
<evidence type="ECO:0000256" key="5">
    <source>
        <dbReference type="ARBA" id="ARBA00023284"/>
    </source>
</evidence>
<reference evidence="8 9" key="1">
    <citation type="journal article" date="2015" name="Antonie Van Leeuwenhoek">
        <title>Streptomyces klenkii sp. nov., isolated from deep marine sediment.</title>
        <authorList>
            <person name="Veyisoglu A."/>
            <person name="Sahin N."/>
        </authorList>
    </citation>
    <scope>NUCLEOTIDE SEQUENCE [LARGE SCALE GENOMIC DNA]</scope>
    <source>
        <strain evidence="8 9">KCTC 29202</strain>
    </source>
</reference>
<dbReference type="Pfam" id="PF00085">
    <property type="entry name" value="Thioredoxin"/>
    <property type="match status" value="1"/>
</dbReference>
<keyword evidence="3" id="KW-0249">Electron transport</keyword>
<proteinExistence type="inferred from homology"/>
<evidence type="ECO:0000256" key="6">
    <source>
        <dbReference type="NCBIfam" id="TIGR01068"/>
    </source>
</evidence>
<dbReference type="NCBIfam" id="TIGR01068">
    <property type="entry name" value="thioredoxin"/>
    <property type="match status" value="1"/>
</dbReference>
<keyword evidence="4" id="KW-1015">Disulfide bond</keyword>
<keyword evidence="5" id="KW-0676">Redox-active center</keyword>
<evidence type="ECO:0000256" key="3">
    <source>
        <dbReference type="ARBA" id="ARBA00022982"/>
    </source>
</evidence>
<keyword evidence="9" id="KW-1185">Reference proteome</keyword>
<dbReference type="OrthoDB" id="9790390at2"/>
<dbReference type="RefSeq" id="WP_120755578.1">
    <property type="nucleotide sequence ID" value="NZ_RBAM01000004.1"/>
</dbReference>
<dbReference type="InterPro" id="IPR036249">
    <property type="entry name" value="Thioredoxin-like_sf"/>
</dbReference>
<comment type="similarity">
    <text evidence="1">Belongs to the thioredoxin family.</text>
</comment>
<accession>A0A3B0BPP6</accession>
<dbReference type="PANTHER" id="PTHR45663:SF11">
    <property type="entry name" value="GEO12009P1"/>
    <property type="match status" value="1"/>
</dbReference>
<sequence>MTTATTTATNASAANASATSVVTVTDATFAAEVLDERLPVLVDFTASWCPPCRMIEPVLAELAAEEAGRLKIVRLDVDANPRTQAAYGVLSMPTLILFRAGERVTTLVGARSKVRLLRDLGDALN</sequence>
<gene>
    <name evidence="8" type="primary">trxA</name>
    <name evidence="8" type="ORF">D7231_11360</name>
</gene>
<evidence type="ECO:0000313" key="8">
    <source>
        <dbReference type="EMBL" id="RKN74800.1"/>
    </source>
</evidence>
<dbReference type="InterPro" id="IPR005746">
    <property type="entry name" value="Thioredoxin"/>
</dbReference>
<dbReference type="PRINTS" id="PR00421">
    <property type="entry name" value="THIOREDOXIN"/>
</dbReference>
<dbReference type="FunFam" id="3.40.30.10:FF:000001">
    <property type="entry name" value="Thioredoxin"/>
    <property type="match status" value="1"/>
</dbReference>
<dbReference type="AlphaFoldDB" id="A0A3B0BPP6"/>
<dbReference type="PROSITE" id="PS51352">
    <property type="entry name" value="THIOREDOXIN_2"/>
    <property type="match status" value="1"/>
</dbReference>
<dbReference type="EMBL" id="RBAM01000004">
    <property type="protein sequence ID" value="RKN74800.1"/>
    <property type="molecule type" value="Genomic_DNA"/>
</dbReference>
<organism evidence="8 9">
    <name type="scientific">Streptomyces klenkii</name>
    <dbReference type="NCBI Taxonomy" id="1420899"/>
    <lineage>
        <taxon>Bacteria</taxon>
        <taxon>Bacillati</taxon>
        <taxon>Actinomycetota</taxon>
        <taxon>Actinomycetes</taxon>
        <taxon>Kitasatosporales</taxon>
        <taxon>Streptomycetaceae</taxon>
        <taxon>Streptomyces</taxon>
    </lineage>
</organism>
<dbReference type="Proteomes" id="UP000270343">
    <property type="component" value="Unassembled WGS sequence"/>
</dbReference>
<dbReference type="SUPFAM" id="SSF52833">
    <property type="entry name" value="Thioredoxin-like"/>
    <property type="match status" value="1"/>
</dbReference>
<evidence type="ECO:0000256" key="2">
    <source>
        <dbReference type="ARBA" id="ARBA00022448"/>
    </source>
</evidence>
<dbReference type="GO" id="GO:0015035">
    <property type="term" value="F:protein-disulfide reductase activity"/>
    <property type="evidence" value="ECO:0007669"/>
    <property type="project" value="UniProtKB-UniRule"/>
</dbReference>
<evidence type="ECO:0000259" key="7">
    <source>
        <dbReference type="PROSITE" id="PS51352"/>
    </source>
</evidence>